<dbReference type="AlphaFoldDB" id="A0A9W9SLD5"/>
<evidence type="ECO:0000256" key="1">
    <source>
        <dbReference type="SAM" id="MobiDB-lite"/>
    </source>
</evidence>
<organism evidence="2 3">
    <name type="scientific">Penicillium cataractarum</name>
    <dbReference type="NCBI Taxonomy" id="2100454"/>
    <lineage>
        <taxon>Eukaryota</taxon>
        <taxon>Fungi</taxon>
        <taxon>Dikarya</taxon>
        <taxon>Ascomycota</taxon>
        <taxon>Pezizomycotina</taxon>
        <taxon>Eurotiomycetes</taxon>
        <taxon>Eurotiomycetidae</taxon>
        <taxon>Eurotiales</taxon>
        <taxon>Aspergillaceae</taxon>
        <taxon>Penicillium</taxon>
    </lineage>
</organism>
<name>A0A9W9SLD5_9EURO</name>
<dbReference type="Proteomes" id="UP001147782">
    <property type="component" value="Unassembled WGS sequence"/>
</dbReference>
<dbReference type="RefSeq" id="XP_056558203.1">
    <property type="nucleotide sequence ID" value="XM_056695991.1"/>
</dbReference>
<evidence type="ECO:0000313" key="2">
    <source>
        <dbReference type="EMBL" id="KAJ5380632.1"/>
    </source>
</evidence>
<feature type="compositionally biased region" description="Polar residues" evidence="1">
    <location>
        <begin position="18"/>
        <end position="29"/>
    </location>
</feature>
<evidence type="ECO:0000313" key="3">
    <source>
        <dbReference type="Proteomes" id="UP001147782"/>
    </source>
</evidence>
<feature type="region of interest" description="Disordered" evidence="1">
    <location>
        <begin position="87"/>
        <end position="127"/>
    </location>
</feature>
<accession>A0A9W9SLD5</accession>
<reference evidence="2" key="1">
    <citation type="submission" date="2022-11" db="EMBL/GenBank/DDBJ databases">
        <authorList>
            <person name="Petersen C."/>
        </authorList>
    </citation>
    <scope>NUCLEOTIDE SEQUENCE</scope>
    <source>
        <strain evidence="2">IBT 29864</strain>
    </source>
</reference>
<reference evidence="2" key="2">
    <citation type="journal article" date="2023" name="IMA Fungus">
        <title>Comparative genomic study of the Penicillium genus elucidates a diverse pangenome and 15 lateral gene transfer events.</title>
        <authorList>
            <person name="Petersen C."/>
            <person name="Sorensen T."/>
            <person name="Nielsen M.R."/>
            <person name="Sondergaard T.E."/>
            <person name="Sorensen J.L."/>
            <person name="Fitzpatrick D.A."/>
            <person name="Frisvad J.C."/>
            <person name="Nielsen K.L."/>
        </authorList>
    </citation>
    <scope>NUCLEOTIDE SEQUENCE</scope>
    <source>
        <strain evidence="2">IBT 29864</strain>
    </source>
</reference>
<comment type="caution">
    <text evidence="2">The sequence shown here is derived from an EMBL/GenBank/DDBJ whole genome shotgun (WGS) entry which is preliminary data.</text>
</comment>
<protein>
    <submittedName>
        <fullName evidence="2">Uncharacterized protein</fullName>
    </submittedName>
</protein>
<sequence length="127" mass="13376">MSESPGRRTSVSGGTGSQPTPANNVSGKSTGKPFHKGGTHDLLNEGPGHITAHNPRSTFGKFLGLEDQKSRAENNFLAQADLVSGNLKSTEHAGPTCTTEDHSFSRQKPGTPDTLPGWETLKNIIPG</sequence>
<feature type="region of interest" description="Disordered" evidence="1">
    <location>
        <begin position="1"/>
        <end position="59"/>
    </location>
</feature>
<keyword evidence="3" id="KW-1185">Reference proteome</keyword>
<dbReference type="GeneID" id="81435168"/>
<gene>
    <name evidence="2" type="ORF">N7496_003060</name>
</gene>
<proteinExistence type="predicted"/>
<dbReference type="OrthoDB" id="4504900at2759"/>
<dbReference type="EMBL" id="JAPZBS010000002">
    <property type="protein sequence ID" value="KAJ5380632.1"/>
    <property type="molecule type" value="Genomic_DNA"/>
</dbReference>